<comment type="caution">
    <text evidence="1">The sequence shown here is derived from an EMBL/GenBank/DDBJ whole genome shotgun (WGS) entry which is preliminary data.</text>
</comment>
<protein>
    <recommendedName>
        <fullName evidence="3">Polymer-forming cytoskeletal protein</fullName>
    </recommendedName>
</protein>
<organism evidence="1 2">
    <name type="scientific">Odoribacter splanchnicus</name>
    <dbReference type="NCBI Taxonomy" id="28118"/>
    <lineage>
        <taxon>Bacteria</taxon>
        <taxon>Pseudomonadati</taxon>
        <taxon>Bacteroidota</taxon>
        <taxon>Bacteroidia</taxon>
        <taxon>Bacteroidales</taxon>
        <taxon>Odoribacteraceae</taxon>
        <taxon>Odoribacter</taxon>
    </lineage>
</organism>
<reference evidence="1 2" key="1">
    <citation type="submission" date="2018-08" db="EMBL/GenBank/DDBJ databases">
        <title>A genome reference for cultivated species of the human gut microbiota.</title>
        <authorList>
            <person name="Zou Y."/>
            <person name="Xue W."/>
            <person name="Luo G."/>
        </authorList>
    </citation>
    <scope>NUCLEOTIDE SEQUENCE [LARGE SCALE GENOMIC DNA]</scope>
    <source>
        <strain evidence="1 2">AF14-6AC</strain>
    </source>
</reference>
<accession>A0A412W6B5</accession>
<evidence type="ECO:0000313" key="1">
    <source>
        <dbReference type="EMBL" id="RGV19766.1"/>
    </source>
</evidence>
<dbReference type="EMBL" id="QRYW01000046">
    <property type="protein sequence ID" value="RGV19766.1"/>
    <property type="molecule type" value="Genomic_DNA"/>
</dbReference>
<dbReference type="OMA" id="SVCHRPW"/>
<evidence type="ECO:0000313" key="2">
    <source>
        <dbReference type="Proteomes" id="UP000283426"/>
    </source>
</evidence>
<sequence>MKVFRIQASVMSSVLVVSTLMFIGMLGVLFLWDSEHLLAARYFFREQQRAHLSSAVVKYCQDTSFCIGFRQDTSLMLFPGLATSEVGFYRKRWGLYEMLLLTAGDEKKCCLMGKVDEGYSRAALYLPERGRTLSIAGKSRIEGKLYIGGQGVAYTQVRSEFFDGTPVAPSDICRSGEMLPSPAPEITAYVGELFRYAIEEWPEAENFGQATFAGPVEYRRIGQEIKAMGLTGPYVLCAADSLYIRGDCRLRGVIIVAGKVRIGTGFKGAVQVFARDAIGLEERVVLQAGSGLWVNGGTRWRSVRLGENCRVDGYVVVRGNTEQPQSPYAHYHQPSSAVVRGLVYVDGIADVRGVVEGSLYAGELCHFASEGYYADLFYNVSVCRSPGTVYPFLIKGPVERREVK</sequence>
<dbReference type="RefSeq" id="WP_013611752.1">
    <property type="nucleotide sequence ID" value="NZ_JABWDG010000072.1"/>
</dbReference>
<dbReference type="AlphaFoldDB" id="A0A412W6B5"/>
<name>A0A412W6B5_9BACT</name>
<dbReference type="GeneID" id="61274739"/>
<proteinExistence type="predicted"/>
<gene>
    <name evidence="1" type="ORF">DWW24_17630</name>
</gene>
<dbReference type="Proteomes" id="UP000283426">
    <property type="component" value="Unassembled WGS sequence"/>
</dbReference>
<evidence type="ECO:0008006" key="3">
    <source>
        <dbReference type="Google" id="ProtNLM"/>
    </source>
</evidence>